<evidence type="ECO:0000313" key="1">
    <source>
        <dbReference type="EMBL" id="HJA09176.1"/>
    </source>
</evidence>
<dbReference type="SUPFAM" id="SSF52540">
    <property type="entry name" value="P-loop containing nucleoside triphosphate hydrolases"/>
    <property type="match status" value="1"/>
</dbReference>
<dbReference type="AlphaFoldDB" id="A0A9D2HFF0"/>
<dbReference type="Proteomes" id="UP000824225">
    <property type="component" value="Unassembled WGS sequence"/>
</dbReference>
<dbReference type="EMBL" id="DXAN01000026">
    <property type="protein sequence ID" value="HJA09176.1"/>
    <property type="molecule type" value="Genomic_DNA"/>
</dbReference>
<accession>A0A9D2HFF0</accession>
<gene>
    <name evidence="1" type="ORF">H9962_08325</name>
</gene>
<dbReference type="InterPro" id="IPR027417">
    <property type="entry name" value="P-loop_NTPase"/>
</dbReference>
<sequence length="250" mass="28003">MDTHFFLGSKGGIGKSLASSFLASFFQRNEQAVHCFDTDPQNHTLGGYTAFPVKVLDLIDRDTQQVNTRHFDAFMENDLLPLAEVEKAQVVVDNGSATYLPLCAYMAENPVIPMLQNLGQVFIHCLVTGGQAQDETLRCLETLLRAFSSARFVLWLNRFFGSLDRNGKPFESFDIYAANLDKIHALVKIPHLNRDTYGKDVEDLLAAKLTVAQAAAGSDGKRQRFGIMATQRLLIFERQMNNELEKARLL</sequence>
<comment type="caution">
    <text evidence="1">The sequence shown here is derived from an EMBL/GenBank/DDBJ whole genome shotgun (WGS) entry which is preliminary data.</text>
</comment>
<reference evidence="1" key="1">
    <citation type="journal article" date="2021" name="PeerJ">
        <title>Extensive microbial diversity within the chicken gut microbiome revealed by metagenomics and culture.</title>
        <authorList>
            <person name="Gilroy R."/>
            <person name="Ravi A."/>
            <person name="Getino M."/>
            <person name="Pursley I."/>
            <person name="Horton D.L."/>
            <person name="Alikhan N.F."/>
            <person name="Baker D."/>
            <person name="Gharbi K."/>
            <person name="Hall N."/>
            <person name="Watson M."/>
            <person name="Adriaenssens E.M."/>
            <person name="Foster-Nyarko E."/>
            <person name="Jarju S."/>
            <person name="Secka A."/>
            <person name="Antonio M."/>
            <person name="Oren A."/>
            <person name="Chaudhuri R.R."/>
            <person name="La Ragione R."/>
            <person name="Hildebrand F."/>
            <person name="Pallen M.J."/>
        </authorList>
    </citation>
    <scope>NUCLEOTIDE SEQUENCE</scope>
    <source>
        <strain evidence="1">CHK186-16707</strain>
    </source>
</reference>
<evidence type="ECO:0000313" key="2">
    <source>
        <dbReference type="Proteomes" id="UP000824225"/>
    </source>
</evidence>
<dbReference type="Gene3D" id="3.40.50.300">
    <property type="entry name" value="P-loop containing nucleotide triphosphate hydrolases"/>
    <property type="match status" value="1"/>
</dbReference>
<proteinExistence type="predicted"/>
<name>A0A9D2HFF0_9BACT</name>
<organism evidence="1 2">
    <name type="scientific">Candidatus Mailhella merdigallinarum</name>
    <dbReference type="NCBI Taxonomy" id="2838658"/>
    <lineage>
        <taxon>Bacteria</taxon>
        <taxon>Pseudomonadati</taxon>
        <taxon>Thermodesulfobacteriota</taxon>
        <taxon>Desulfovibrionia</taxon>
        <taxon>Desulfovibrionales</taxon>
        <taxon>Desulfovibrionaceae</taxon>
        <taxon>Mailhella</taxon>
    </lineage>
</organism>
<protein>
    <submittedName>
        <fullName evidence="1">Conjugal transfer protein TraL</fullName>
    </submittedName>
</protein>
<reference evidence="1" key="2">
    <citation type="submission" date="2021-04" db="EMBL/GenBank/DDBJ databases">
        <authorList>
            <person name="Gilroy R."/>
        </authorList>
    </citation>
    <scope>NUCLEOTIDE SEQUENCE</scope>
    <source>
        <strain evidence="1">CHK186-16707</strain>
    </source>
</reference>